<dbReference type="SUPFAM" id="SSF88659">
    <property type="entry name" value="Sigma3 and sigma4 domains of RNA polymerase sigma factors"/>
    <property type="match status" value="1"/>
</dbReference>
<reference evidence="2 5" key="1">
    <citation type="journal article" date="2018" name="Int. J. Syst. Evol. Microbiol.">
        <title>Draft Genome Sequence of Faecalimonas umbilicata JCM 30896T, an Acetate-Producing Bacterium Isolated from Human Feces.</title>
        <authorList>
            <person name="Sakamoto M."/>
            <person name="Ikeyama N."/>
            <person name="Yuki M."/>
            <person name="Ohkuma M."/>
        </authorList>
    </citation>
    <scope>NUCLEOTIDE SEQUENCE [LARGE SCALE GENOMIC DNA]</scope>
    <source>
        <strain evidence="2 5">EGH7</strain>
    </source>
</reference>
<protein>
    <submittedName>
        <fullName evidence="3">RNA polymerase sigma-70 factor (ECF subfamily)</fullName>
    </submittedName>
</protein>
<dbReference type="InterPro" id="IPR013249">
    <property type="entry name" value="RNA_pol_sigma70_r4_t2"/>
</dbReference>
<dbReference type="GO" id="GO:0003677">
    <property type="term" value="F:DNA binding"/>
    <property type="evidence" value="ECO:0007669"/>
    <property type="project" value="InterPro"/>
</dbReference>
<dbReference type="NCBIfam" id="TIGR02937">
    <property type="entry name" value="sigma70-ECF"/>
    <property type="match status" value="1"/>
</dbReference>
<dbReference type="Proteomes" id="UP000294613">
    <property type="component" value="Unassembled WGS sequence"/>
</dbReference>
<dbReference type="EMBL" id="SLZV01000013">
    <property type="protein sequence ID" value="TCS67902.1"/>
    <property type="molecule type" value="Genomic_DNA"/>
</dbReference>
<evidence type="ECO:0000259" key="1">
    <source>
        <dbReference type="Pfam" id="PF08281"/>
    </source>
</evidence>
<accession>A0A4V6NYN7</accession>
<dbReference type="GO" id="GO:0016987">
    <property type="term" value="F:sigma factor activity"/>
    <property type="evidence" value="ECO:0007669"/>
    <property type="project" value="InterPro"/>
</dbReference>
<dbReference type="AlphaFoldDB" id="A0A4V6NYN7"/>
<keyword evidence="5" id="KW-1185">Reference proteome</keyword>
<dbReference type="Pfam" id="PF08281">
    <property type="entry name" value="Sigma70_r4_2"/>
    <property type="match status" value="1"/>
</dbReference>
<evidence type="ECO:0000313" key="2">
    <source>
        <dbReference type="EMBL" id="GBU05841.1"/>
    </source>
</evidence>
<evidence type="ECO:0000313" key="5">
    <source>
        <dbReference type="Proteomes" id="UP000702954"/>
    </source>
</evidence>
<proteinExistence type="predicted"/>
<evidence type="ECO:0000313" key="3">
    <source>
        <dbReference type="EMBL" id="TCS67902.1"/>
    </source>
</evidence>
<reference evidence="3 4" key="2">
    <citation type="submission" date="2019-03" db="EMBL/GenBank/DDBJ databases">
        <title>Genomic Encyclopedia of Type Strains, Phase IV (KMG-IV): sequencing the most valuable type-strain genomes for metagenomic binning, comparative biology and taxonomic classification.</title>
        <authorList>
            <person name="Goeker M."/>
        </authorList>
    </citation>
    <scope>NUCLEOTIDE SEQUENCE [LARGE SCALE GENOMIC DNA]</scope>
    <source>
        <strain evidence="3 4">DSM 103426</strain>
    </source>
</reference>
<comment type="caution">
    <text evidence="3">The sequence shown here is derived from an EMBL/GenBank/DDBJ whole genome shotgun (WGS) entry which is preliminary data.</text>
</comment>
<dbReference type="Proteomes" id="UP000702954">
    <property type="component" value="Unassembled WGS sequence"/>
</dbReference>
<dbReference type="InterPro" id="IPR036388">
    <property type="entry name" value="WH-like_DNA-bd_sf"/>
</dbReference>
<dbReference type="GO" id="GO:0006352">
    <property type="term" value="P:DNA-templated transcription initiation"/>
    <property type="evidence" value="ECO:0007669"/>
    <property type="project" value="InterPro"/>
</dbReference>
<dbReference type="InterPro" id="IPR013324">
    <property type="entry name" value="RNA_pol_sigma_r3/r4-like"/>
</dbReference>
<dbReference type="RefSeq" id="WP_116442049.1">
    <property type="nucleotide sequence ID" value="NZ_BHEO01000008.1"/>
</dbReference>
<dbReference type="InterPro" id="IPR014284">
    <property type="entry name" value="RNA_pol_sigma-70_dom"/>
</dbReference>
<name>A0A4V6NYN7_9FIRM</name>
<sequence>MEGKHPKRRKDKYNPYSICERNGSYYIEFLDGEHQKHEFEISRELYEAFDEFELRDISYLHQWDKYIEHSELWEHTLNGRAVQKPESVEDVVLEKLLVERLHRAIQKLPEIQKRRLILYFFDGMTYERIAKLEGCTKMPVKRSIDVALEKLKKELEK</sequence>
<dbReference type="Gene3D" id="1.10.10.10">
    <property type="entry name" value="Winged helix-like DNA-binding domain superfamily/Winged helix DNA-binding domain"/>
    <property type="match status" value="1"/>
</dbReference>
<dbReference type="EMBL" id="BHEO01000008">
    <property type="protein sequence ID" value="GBU05841.1"/>
    <property type="molecule type" value="Genomic_DNA"/>
</dbReference>
<gene>
    <name evidence="3" type="ORF">EDD74_11339</name>
    <name evidence="2" type="ORF">FAEUMB_23820</name>
</gene>
<organism evidence="3 4">
    <name type="scientific">Faecalimonas umbilicata</name>
    <dbReference type="NCBI Taxonomy" id="1912855"/>
    <lineage>
        <taxon>Bacteria</taxon>
        <taxon>Bacillati</taxon>
        <taxon>Bacillota</taxon>
        <taxon>Clostridia</taxon>
        <taxon>Lachnospirales</taxon>
        <taxon>Lachnospiraceae</taxon>
        <taxon>Faecalimonas</taxon>
    </lineage>
</organism>
<feature type="domain" description="RNA polymerase sigma factor 70 region 4 type 2" evidence="1">
    <location>
        <begin position="99"/>
        <end position="150"/>
    </location>
</feature>
<evidence type="ECO:0000313" key="4">
    <source>
        <dbReference type="Proteomes" id="UP000294613"/>
    </source>
</evidence>